<organism evidence="1 2">
    <name type="scientific">Kribbella koreensis</name>
    <dbReference type="NCBI Taxonomy" id="57909"/>
    <lineage>
        <taxon>Bacteria</taxon>
        <taxon>Bacillati</taxon>
        <taxon>Actinomycetota</taxon>
        <taxon>Actinomycetes</taxon>
        <taxon>Propionibacteriales</taxon>
        <taxon>Kribbellaceae</taxon>
        <taxon>Kribbella</taxon>
    </lineage>
</organism>
<reference evidence="1 2" key="1">
    <citation type="journal article" date="2019" name="Int. J. Syst. Evol. Microbiol.">
        <title>The Global Catalogue of Microorganisms (GCM) 10K type strain sequencing project: providing services to taxonomists for standard genome sequencing and annotation.</title>
        <authorList>
            <consortium name="The Broad Institute Genomics Platform"/>
            <consortium name="The Broad Institute Genome Sequencing Center for Infectious Disease"/>
            <person name="Wu L."/>
            <person name="Ma J."/>
        </authorList>
    </citation>
    <scope>NUCLEOTIDE SEQUENCE [LARGE SCALE GENOMIC DNA]</scope>
    <source>
        <strain evidence="1 2">JCM 10977</strain>
    </source>
</reference>
<dbReference type="Proteomes" id="UP001500542">
    <property type="component" value="Unassembled WGS sequence"/>
</dbReference>
<proteinExistence type="predicted"/>
<protein>
    <submittedName>
        <fullName evidence="1">Uncharacterized protein</fullName>
    </submittedName>
</protein>
<dbReference type="RefSeq" id="WP_343972958.1">
    <property type="nucleotide sequence ID" value="NZ_BAAAHK010000009.1"/>
</dbReference>
<evidence type="ECO:0000313" key="2">
    <source>
        <dbReference type="Proteomes" id="UP001500542"/>
    </source>
</evidence>
<accession>A0ABN1QT83</accession>
<sequence>MAESVGTLFDAASTGELTRATTAGLITGGRVDLLIGQPEGAWLDVKSVETDEGDGLVIISLPAQEEDLKPFLVHGAIVNGKIEGRALLRRDHIPPEP</sequence>
<name>A0ABN1QT83_9ACTN</name>
<dbReference type="EMBL" id="BAAAHK010000009">
    <property type="protein sequence ID" value="GAA0947102.1"/>
    <property type="molecule type" value="Genomic_DNA"/>
</dbReference>
<comment type="caution">
    <text evidence="1">The sequence shown here is derived from an EMBL/GenBank/DDBJ whole genome shotgun (WGS) entry which is preliminary data.</text>
</comment>
<evidence type="ECO:0000313" key="1">
    <source>
        <dbReference type="EMBL" id="GAA0947102.1"/>
    </source>
</evidence>
<keyword evidence="2" id="KW-1185">Reference proteome</keyword>
<gene>
    <name evidence="1" type="ORF">GCM10009554_43660</name>
</gene>